<reference evidence="3" key="1">
    <citation type="submission" date="2014-03" db="EMBL/GenBank/DDBJ databases">
        <authorList>
            <person name="Aksoy S."/>
            <person name="Warren W."/>
            <person name="Wilson R.K."/>
        </authorList>
    </citation>
    <scope>NUCLEOTIDE SEQUENCE [LARGE SCALE GENOMIC DNA]</scope>
    <source>
        <strain evidence="3">IAEA</strain>
    </source>
</reference>
<keyword evidence="1" id="KW-0472">Membrane</keyword>
<proteinExistence type="predicted"/>
<protein>
    <submittedName>
        <fullName evidence="2">Uncharacterized protein</fullName>
    </submittedName>
</protein>
<dbReference type="EnsemblMetazoa" id="GBRI028313-RA">
    <property type="protein sequence ID" value="GBRI028313-PA"/>
    <property type="gene ID" value="GBRI028313"/>
</dbReference>
<evidence type="ECO:0000313" key="2">
    <source>
        <dbReference type="EnsemblMetazoa" id="GBRI028313-PA"/>
    </source>
</evidence>
<keyword evidence="1" id="KW-1133">Transmembrane helix</keyword>
<dbReference type="Proteomes" id="UP000091820">
    <property type="component" value="Unassembled WGS sequence"/>
</dbReference>
<evidence type="ECO:0000256" key="1">
    <source>
        <dbReference type="SAM" id="Phobius"/>
    </source>
</evidence>
<feature type="transmembrane region" description="Helical" evidence="1">
    <location>
        <begin position="61"/>
        <end position="79"/>
    </location>
</feature>
<dbReference type="AlphaFoldDB" id="A0A1A9WQK4"/>
<keyword evidence="1" id="KW-0812">Transmembrane</keyword>
<dbReference type="VEuPathDB" id="VectorBase:GBRI028313"/>
<sequence length="114" mass="12994">MNQIQQKQKAAKGKKYKKISHTGTDWYPKTITTTTTTTATTKAFISIATTKACLLFASPSLQYTFTLLFVFTYFLFFGYDSPHTRKINNFSVTKDMYSLSLYVPLNKFSITSNV</sequence>
<name>A0A1A9WQK4_9MUSC</name>
<keyword evidence="3" id="KW-1185">Reference proteome</keyword>
<accession>A0A1A9WQK4</accession>
<evidence type="ECO:0000313" key="3">
    <source>
        <dbReference type="Proteomes" id="UP000091820"/>
    </source>
</evidence>
<reference evidence="2" key="2">
    <citation type="submission" date="2020-05" db="UniProtKB">
        <authorList>
            <consortium name="EnsemblMetazoa"/>
        </authorList>
    </citation>
    <scope>IDENTIFICATION</scope>
    <source>
        <strain evidence="2">IAEA</strain>
    </source>
</reference>
<organism evidence="2 3">
    <name type="scientific">Glossina brevipalpis</name>
    <dbReference type="NCBI Taxonomy" id="37001"/>
    <lineage>
        <taxon>Eukaryota</taxon>
        <taxon>Metazoa</taxon>
        <taxon>Ecdysozoa</taxon>
        <taxon>Arthropoda</taxon>
        <taxon>Hexapoda</taxon>
        <taxon>Insecta</taxon>
        <taxon>Pterygota</taxon>
        <taxon>Neoptera</taxon>
        <taxon>Endopterygota</taxon>
        <taxon>Diptera</taxon>
        <taxon>Brachycera</taxon>
        <taxon>Muscomorpha</taxon>
        <taxon>Hippoboscoidea</taxon>
        <taxon>Glossinidae</taxon>
        <taxon>Glossina</taxon>
    </lineage>
</organism>